<evidence type="ECO:0000256" key="2">
    <source>
        <dbReference type="ARBA" id="ARBA00022598"/>
    </source>
</evidence>
<comment type="caution">
    <text evidence="8">Lacks conserved residue(s) required for the propagation of feature annotation.</text>
</comment>
<keyword evidence="7 8" id="KW-0520">NAD</keyword>
<dbReference type="GO" id="GO:0008795">
    <property type="term" value="F:NAD+ synthase activity"/>
    <property type="evidence" value="ECO:0007669"/>
    <property type="project" value="UniProtKB-UniRule"/>
</dbReference>
<evidence type="ECO:0000256" key="5">
    <source>
        <dbReference type="ARBA" id="ARBA00022840"/>
    </source>
</evidence>
<dbReference type="Pfam" id="PF02540">
    <property type="entry name" value="NAD_synthase"/>
    <property type="match status" value="1"/>
</dbReference>
<evidence type="ECO:0000256" key="1">
    <source>
        <dbReference type="ARBA" id="ARBA00005859"/>
    </source>
</evidence>
<dbReference type="NCBIfam" id="NF010587">
    <property type="entry name" value="PRK13980.1"/>
    <property type="match status" value="1"/>
</dbReference>
<reference evidence="13" key="1">
    <citation type="journal article" date="2020" name="mSystems">
        <title>Genome- and Community-Level Interaction Insights into Carbon Utilization and Element Cycling Functions of Hydrothermarchaeota in Hydrothermal Sediment.</title>
        <authorList>
            <person name="Zhou Z."/>
            <person name="Liu Y."/>
            <person name="Xu W."/>
            <person name="Pan J."/>
            <person name="Luo Z.H."/>
            <person name="Li M."/>
        </authorList>
    </citation>
    <scope>NUCLEOTIDE SEQUENCE [LARGE SCALE GENOMIC DNA]</scope>
    <source>
        <strain evidence="13">SpSt-637</strain>
        <strain evidence="12">SpSt-667</strain>
    </source>
</reference>
<feature type="binding site" evidence="8">
    <location>
        <begin position="29"/>
        <end position="36"/>
    </location>
    <ligand>
        <name>ATP</name>
        <dbReference type="ChEBI" id="CHEBI:30616"/>
    </ligand>
</feature>
<dbReference type="InterPro" id="IPR022926">
    <property type="entry name" value="NH(3)-dep_NAD(+)_synth"/>
</dbReference>
<dbReference type="InterPro" id="IPR022310">
    <property type="entry name" value="NAD/GMP_synthase"/>
</dbReference>
<comment type="function">
    <text evidence="8">Catalyzes the ATP-dependent amidation of deamido-NAD to form NAD. Uses ammonia as a nitrogen source.</text>
</comment>
<comment type="subunit">
    <text evidence="8">Homodimer.</text>
</comment>
<dbReference type="GO" id="GO:0005737">
    <property type="term" value="C:cytoplasm"/>
    <property type="evidence" value="ECO:0007669"/>
    <property type="project" value="InterPro"/>
</dbReference>
<dbReference type="InterPro" id="IPR014729">
    <property type="entry name" value="Rossmann-like_a/b/a_fold"/>
</dbReference>
<dbReference type="EC" id="6.3.1.5" evidence="8 10"/>
<dbReference type="CDD" id="cd00553">
    <property type="entry name" value="NAD_synthase"/>
    <property type="match status" value="1"/>
</dbReference>
<evidence type="ECO:0000256" key="4">
    <source>
        <dbReference type="ARBA" id="ARBA00022741"/>
    </source>
</evidence>
<dbReference type="GO" id="GO:0046872">
    <property type="term" value="F:metal ion binding"/>
    <property type="evidence" value="ECO:0007669"/>
    <property type="project" value="UniProtKB-KW"/>
</dbReference>
<dbReference type="InterPro" id="IPR003694">
    <property type="entry name" value="NAD_synthase"/>
</dbReference>
<dbReference type="SUPFAM" id="SSF52402">
    <property type="entry name" value="Adenine nucleotide alpha hydrolases-like"/>
    <property type="match status" value="1"/>
</dbReference>
<feature type="binding site" description="in other chain" evidence="8">
    <location>
        <position position="150"/>
    </location>
    <ligand>
        <name>deamido-NAD(+)</name>
        <dbReference type="ChEBI" id="CHEBI:58437"/>
        <note>ligand shared between two neighboring subunits</note>
    </ligand>
</feature>
<organism evidence="13">
    <name type="scientific">Ignisphaera aggregans</name>
    <dbReference type="NCBI Taxonomy" id="334771"/>
    <lineage>
        <taxon>Archaea</taxon>
        <taxon>Thermoproteota</taxon>
        <taxon>Thermoprotei</taxon>
        <taxon>Desulfurococcales</taxon>
        <taxon>Desulfurococcaceae</taxon>
        <taxon>Ignisphaera</taxon>
    </lineage>
</organism>
<dbReference type="GO" id="GO:0005524">
    <property type="term" value="F:ATP binding"/>
    <property type="evidence" value="ECO:0007669"/>
    <property type="project" value="UniProtKB-UniRule"/>
</dbReference>
<feature type="binding site" description="in other chain" evidence="8">
    <location>
        <position position="117"/>
    </location>
    <ligand>
        <name>deamido-NAD(+)</name>
        <dbReference type="ChEBI" id="CHEBI:58437"/>
        <note>ligand shared between two neighboring subunits</note>
    </ligand>
</feature>
<accession>A0A7C4NNM0</accession>
<dbReference type="GO" id="GO:0009435">
    <property type="term" value="P:NAD+ biosynthetic process"/>
    <property type="evidence" value="ECO:0007669"/>
    <property type="project" value="UniProtKB-UniRule"/>
</dbReference>
<feature type="binding site" evidence="8">
    <location>
        <position position="157"/>
    </location>
    <ligand>
        <name>deamido-NAD(+)</name>
        <dbReference type="ChEBI" id="CHEBI:58437"/>
        <note>ligand shared between two neighboring subunits</note>
    </ligand>
</feature>
<protein>
    <recommendedName>
        <fullName evidence="8 10">NH(3)-dependent NAD(+) synthetase</fullName>
        <ecNumber evidence="8 10">6.3.1.5</ecNumber>
    </recommendedName>
</protein>
<evidence type="ECO:0000256" key="3">
    <source>
        <dbReference type="ARBA" id="ARBA00022723"/>
    </source>
</evidence>
<comment type="similarity">
    <text evidence="1 8 9">Belongs to the NAD synthetase family.</text>
</comment>
<dbReference type="GO" id="GO:0003952">
    <property type="term" value="F:NAD+ synthase (glutamine-hydrolyzing) activity"/>
    <property type="evidence" value="ECO:0007669"/>
    <property type="project" value="InterPro"/>
</dbReference>
<keyword evidence="4 8" id="KW-0547">Nucleotide-binding</keyword>
<comment type="caution">
    <text evidence="13">The sequence shown here is derived from an EMBL/GenBank/DDBJ whole genome shotgun (WGS) entry which is preliminary data.</text>
</comment>
<dbReference type="FunFam" id="3.40.50.620:FF:000106">
    <property type="entry name" value="Glutamine-dependent NAD(+) synthetase"/>
    <property type="match status" value="1"/>
</dbReference>
<dbReference type="EMBL" id="DTBD01000072">
    <property type="protein sequence ID" value="HGQ65167.1"/>
    <property type="molecule type" value="Genomic_DNA"/>
</dbReference>
<evidence type="ECO:0000313" key="12">
    <source>
        <dbReference type="EMBL" id="HGQ35435.1"/>
    </source>
</evidence>
<evidence type="ECO:0000256" key="7">
    <source>
        <dbReference type="ARBA" id="ARBA00023027"/>
    </source>
</evidence>
<evidence type="ECO:0000259" key="11">
    <source>
        <dbReference type="Pfam" id="PF02540"/>
    </source>
</evidence>
<comment type="pathway">
    <text evidence="8">Cofactor biosynthesis; NAD(+) biosynthesis; NAD(+) from deamido-NAD(+) (ammonia route): step 1/1.</text>
</comment>
<feature type="binding site" evidence="8">
    <location>
        <position position="142"/>
    </location>
    <ligand>
        <name>Mg(2+)</name>
        <dbReference type="ChEBI" id="CHEBI:18420"/>
    </ligand>
</feature>
<evidence type="ECO:0000313" key="13">
    <source>
        <dbReference type="EMBL" id="HGQ65167.1"/>
    </source>
</evidence>
<keyword evidence="5 8" id="KW-0067">ATP-binding</keyword>
<dbReference type="AlphaFoldDB" id="A0A7C4NNM0"/>
<evidence type="ECO:0000256" key="9">
    <source>
        <dbReference type="RuleBase" id="RU003811"/>
    </source>
</evidence>
<feature type="binding site" description="in other chain" evidence="8">
    <location>
        <begin position="248"/>
        <end position="249"/>
    </location>
    <ligand>
        <name>deamido-NAD(+)</name>
        <dbReference type="ChEBI" id="CHEBI:58437"/>
        <note>ligand shared between two neighboring subunits</note>
    </ligand>
</feature>
<proteinExistence type="inferred from homology"/>
<dbReference type="EMBL" id="DTCK01000010">
    <property type="protein sequence ID" value="HGQ35435.1"/>
    <property type="molecule type" value="Genomic_DNA"/>
</dbReference>
<dbReference type="PANTHER" id="PTHR23090">
    <property type="entry name" value="NH 3 /GLUTAMINE-DEPENDENT NAD + SYNTHETASE"/>
    <property type="match status" value="1"/>
</dbReference>
<gene>
    <name evidence="8" type="primary">nadE</name>
    <name evidence="13" type="ORF">ENU08_07985</name>
    <name evidence="12" type="ORF">ENU41_01990</name>
</gene>
<dbReference type="GO" id="GO:0004359">
    <property type="term" value="F:glutaminase activity"/>
    <property type="evidence" value="ECO:0007669"/>
    <property type="project" value="InterPro"/>
</dbReference>
<name>A0A7C4NNM0_9CREN</name>
<keyword evidence="3 8" id="KW-0479">Metal-binding</keyword>
<evidence type="ECO:0000256" key="6">
    <source>
        <dbReference type="ARBA" id="ARBA00022842"/>
    </source>
</evidence>
<dbReference type="PANTHER" id="PTHR23090:SF9">
    <property type="entry name" value="GLUTAMINE-DEPENDENT NAD(+) SYNTHETASE"/>
    <property type="match status" value="1"/>
</dbReference>
<dbReference type="UniPathway" id="UPA00253">
    <property type="reaction ID" value="UER00333"/>
</dbReference>
<feature type="binding site" evidence="8">
    <location>
        <position position="166"/>
    </location>
    <ligand>
        <name>ATP</name>
        <dbReference type="ChEBI" id="CHEBI:30616"/>
    </ligand>
</feature>
<dbReference type="NCBIfam" id="TIGR00552">
    <property type="entry name" value="nadE"/>
    <property type="match status" value="1"/>
</dbReference>
<feature type="binding site" evidence="8">
    <location>
        <position position="35"/>
    </location>
    <ligand>
        <name>Mg(2+)</name>
        <dbReference type="ChEBI" id="CHEBI:18420"/>
    </ligand>
</feature>
<dbReference type="Gene3D" id="3.40.50.620">
    <property type="entry name" value="HUPs"/>
    <property type="match status" value="1"/>
</dbReference>
<keyword evidence="2 8" id="KW-0436">Ligase</keyword>
<keyword evidence="6 8" id="KW-0460">Magnesium</keyword>
<feature type="domain" description="NAD/GMP synthase" evidence="11">
    <location>
        <begin position="10"/>
        <end position="251"/>
    </location>
</feature>
<sequence>MNYSLVEELLSKFLKEYLAESAGKGYIVGVSGGLDSATALALSVKSVGADKVIALIMPDKGVTPEEDVEDAVNLAEKLRVKYHIIDISKAVEYFKNLIPIYEDDEKDKLPLGNLRARIRMCILYYYANKVGYLVLGSTDRSEYLIGYFTKYGDGATDVAPLAILYKTQVREFAKYLGVPQNIALKPSAPRLWRNHVAEKELGVKYEDIDLVLAAYVDLGIHFKDIPKVTGIDVDIVDKVLHMYVSSIHKRKGLVIPSQHIFDVVRNMVVKNTEK</sequence>
<dbReference type="HAMAP" id="MF_00193">
    <property type="entry name" value="NadE_ammonia_dep"/>
    <property type="match status" value="1"/>
</dbReference>
<comment type="catalytic activity">
    <reaction evidence="8 10">
        <text>deamido-NAD(+) + NH4(+) + ATP = AMP + diphosphate + NAD(+) + H(+)</text>
        <dbReference type="Rhea" id="RHEA:21188"/>
        <dbReference type="ChEBI" id="CHEBI:15378"/>
        <dbReference type="ChEBI" id="CHEBI:28938"/>
        <dbReference type="ChEBI" id="CHEBI:30616"/>
        <dbReference type="ChEBI" id="CHEBI:33019"/>
        <dbReference type="ChEBI" id="CHEBI:57540"/>
        <dbReference type="ChEBI" id="CHEBI:58437"/>
        <dbReference type="ChEBI" id="CHEBI:456215"/>
        <dbReference type="EC" id="6.3.1.5"/>
    </reaction>
</comment>
<evidence type="ECO:0000256" key="10">
    <source>
        <dbReference type="RuleBase" id="RU003812"/>
    </source>
</evidence>
<evidence type="ECO:0000256" key="8">
    <source>
        <dbReference type="HAMAP-Rule" id="MF_00193"/>
    </source>
</evidence>